<dbReference type="SUPFAM" id="SSF53822">
    <property type="entry name" value="Periplasmic binding protein-like I"/>
    <property type="match status" value="1"/>
</dbReference>
<dbReference type="PANTHER" id="PTHR30146">
    <property type="entry name" value="LACI-RELATED TRANSCRIPTIONAL REPRESSOR"/>
    <property type="match status" value="1"/>
</dbReference>
<dbReference type="AlphaFoldDB" id="B1ZN78"/>
<dbReference type="Proteomes" id="UP000007013">
    <property type="component" value="Chromosome"/>
</dbReference>
<keyword evidence="3" id="KW-0804">Transcription</keyword>
<keyword evidence="6" id="KW-1185">Reference proteome</keyword>
<keyword evidence="2" id="KW-0238">DNA-binding</keyword>
<dbReference type="STRING" id="452637.Oter_0156"/>
<dbReference type="Pfam" id="PF12833">
    <property type="entry name" value="HTH_18"/>
    <property type="match status" value="1"/>
</dbReference>
<dbReference type="InterPro" id="IPR009057">
    <property type="entry name" value="Homeodomain-like_sf"/>
</dbReference>
<dbReference type="InterPro" id="IPR028082">
    <property type="entry name" value="Peripla_BP_I"/>
</dbReference>
<dbReference type="PROSITE" id="PS01124">
    <property type="entry name" value="HTH_ARAC_FAMILY_2"/>
    <property type="match status" value="1"/>
</dbReference>
<evidence type="ECO:0000256" key="3">
    <source>
        <dbReference type="ARBA" id="ARBA00023163"/>
    </source>
</evidence>
<dbReference type="SUPFAM" id="SSF46689">
    <property type="entry name" value="Homeodomain-like"/>
    <property type="match status" value="1"/>
</dbReference>
<dbReference type="RefSeq" id="WP_012372985.1">
    <property type="nucleotide sequence ID" value="NC_010571.1"/>
</dbReference>
<protein>
    <submittedName>
        <fullName evidence="5">Transcriptional regulator, AraC family</fullName>
    </submittedName>
</protein>
<dbReference type="eggNOG" id="COG2207">
    <property type="taxonomic scope" value="Bacteria"/>
</dbReference>
<name>B1ZN78_OPITP</name>
<dbReference type="SMART" id="SM00342">
    <property type="entry name" value="HTH_ARAC"/>
    <property type="match status" value="1"/>
</dbReference>
<dbReference type="PANTHER" id="PTHR30146:SF24">
    <property type="entry name" value="XYLOSE OPERON REGULATORY PROTEIN"/>
    <property type="match status" value="1"/>
</dbReference>
<dbReference type="GO" id="GO:0003700">
    <property type="term" value="F:DNA-binding transcription factor activity"/>
    <property type="evidence" value="ECO:0007669"/>
    <property type="project" value="InterPro"/>
</dbReference>
<dbReference type="eggNOG" id="COG1609">
    <property type="taxonomic scope" value="Bacteria"/>
</dbReference>
<evidence type="ECO:0000313" key="5">
    <source>
        <dbReference type="EMBL" id="ACB73447.1"/>
    </source>
</evidence>
<evidence type="ECO:0000313" key="6">
    <source>
        <dbReference type="Proteomes" id="UP000007013"/>
    </source>
</evidence>
<dbReference type="CDD" id="cd01543">
    <property type="entry name" value="PBP1_XylR"/>
    <property type="match status" value="1"/>
</dbReference>
<dbReference type="GO" id="GO:0000976">
    <property type="term" value="F:transcription cis-regulatory region binding"/>
    <property type="evidence" value="ECO:0007669"/>
    <property type="project" value="TreeGrafter"/>
</dbReference>
<reference evidence="5 6" key="1">
    <citation type="journal article" date="2011" name="J. Bacteriol.">
        <title>Genome sequence of the verrucomicrobium Opitutus terrae PB90-1, an abundant inhabitant of rice paddy soil ecosystems.</title>
        <authorList>
            <person name="van Passel M.W."/>
            <person name="Kant R."/>
            <person name="Palva A."/>
            <person name="Copeland A."/>
            <person name="Lucas S."/>
            <person name="Lapidus A."/>
            <person name="Glavina del Rio T."/>
            <person name="Pitluck S."/>
            <person name="Goltsman E."/>
            <person name="Clum A."/>
            <person name="Sun H."/>
            <person name="Schmutz J."/>
            <person name="Larimer F.W."/>
            <person name="Land M.L."/>
            <person name="Hauser L."/>
            <person name="Kyrpides N."/>
            <person name="Mikhailova N."/>
            <person name="Richardson P.P."/>
            <person name="Janssen P.H."/>
            <person name="de Vos W.M."/>
            <person name="Smidt H."/>
        </authorList>
    </citation>
    <scope>NUCLEOTIDE SEQUENCE [LARGE SCALE GENOMIC DNA]</scope>
    <source>
        <strain evidence="6">DSM 11246 / JCM 15787 / PB90-1</strain>
    </source>
</reference>
<feature type="domain" description="HTH araC/xylS-type" evidence="4">
    <location>
        <begin position="282"/>
        <end position="380"/>
    </location>
</feature>
<sequence length="386" mass="43315">MRPKILLVFLMRFEEAARTLQGIVQFERTHRQWSTFLDDEARTARDAGFLRGERWNGVISRHTSPMMVETCRELGIPLVDLNDVPPFPGVPKIRPDNVAIGHRGAEHLLERGFRHFAFCGFAQEGWSCERREGFVEALKLNGHSCAVLDVNYPGVITPEWNAAQTRELIGWLKQLPKPCGIMACVDVRAFQVLSATQNAGLLVPEEIALVGVNNDTMRCELSYPPLSSVAPNSSHAGYHAAELLDRMLRGDDLGTIDTRIEPLGVVTRLSTDVLAVADKHVAAALSFIRERSCRGITVQDVVTHAAASRSQIEKKFRQFIGRSPQAEIRRVQLTRVKELLLETDLPLKTIASMTGFEHDEYMSVVFKRMTSFSPGQFRKRAKLTRV</sequence>
<dbReference type="KEGG" id="ote:Oter_0156"/>
<dbReference type="Pfam" id="PF13377">
    <property type="entry name" value="Peripla_BP_3"/>
    <property type="match status" value="1"/>
</dbReference>
<keyword evidence="1" id="KW-0805">Transcription regulation</keyword>
<dbReference type="InterPro" id="IPR046335">
    <property type="entry name" value="LacI/GalR-like_sensor"/>
</dbReference>
<proteinExistence type="predicted"/>
<evidence type="ECO:0000256" key="1">
    <source>
        <dbReference type="ARBA" id="ARBA00023015"/>
    </source>
</evidence>
<organism evidence="5 6">
    <name type="scientific">Opitutus terrae (strain DSM 11246 / JCM 15787 / PB90-1)</name>
    <dbReference type="NCBI Taxonomy" id="452637"/>
    <lineage>
        <taxon>Bacteria</taxon>
        <taxon>Pseudomonadati</taxon>
        <taxon>Verrucomicrobiota</taxon>
        <taxon>Opitutia</taxon>
        <taxon>Opitutales</taxon>
        <taxon>Opitutaceae</taxon>
        <taxon>Opitutus</taxon>
    </lineage>
</organism>
<dbReference type="Gene3D" id="3.40.50.2300">
    <property type="match status" value="2"/>
</dbReference>
<evidence type="ECO:0000259" key="4">
    <source>
        <dbReference type="PROSITE" id="PS01124"/>
    </source>
</evidence>
<dbReference type="InterPro" id="IPR018060">
    <property type="entry name" value="HTH_AraC"/>
</dbReference>
<dbReference type="OrthoDB" id="9792510at2"/>
<evidence type="ECO:0000256" key="2">
    <source>
        <dbReference type="ARBA" id="ARBA00023125"/>
    </source>
</evidence>
<dbReference type="Gene3D" id="1.10.10.60">
    <property type="entry name" value="Homeodomain-like"/>
    <property type="match status" value="1"/>
</dbReference>
<accession>B1ZN78</accession>
<gene>
    <name evidence="5" type="ordered locus">Oter_0156</name>
</gene>
<dbReference type="EMBL" id="CP001032">
    <property type="protein sequence ID" value="ACB73447.1"/>
    <property type="molecule type" value="Genomic_DNA"/>
</dbReference>
<dbReference type="HOGENOM" id="CLU_042405_1_0_0"/>